<evidence type="ECO:0000313" key="2">
    <source>
        <dbReference type="Proteomes" id="UP000009138"/>
    </source>
</evidence>
<sequence length="178" mass="20332">MNNNNGRAWEDTPILLKEEKQSRLTSLRSWSKFSTSPLTSLSFLFTIELYIDKYFSVSSTYSSQQRATELELSLSIEVLITSSTCSSIQHFTSAGRRDFRNSTISESRLNVKYDNEIYDSVKLSSIKEIVGKIKSGMRMHTLSKMKDAMKRSVANISDVDESSASLPPRQRQQFFFVI</sequence>
<keyword evidence="2" id="KW-1185">Reference proteome</keyword>
<evidence type="ECO:0000313" key="1">
    <source>
        <dbReference type="EMBL" id="EIE83473.1"/>
    </source>
</evidence>
<accession>I1C4U3</accession>
<dbReference type="GeneID" id="93615149"/>
<reference evidence="1 2" key="1">
    <citation type="journal article" date="2009" name="PLoS Genet.">
        <title>Genomic analysis of the basal lineage fungus Rhizopus oryzae reveals a whole-genome duplication.</title>
        <authorList>
            <person name="Ma L.-J."/>
            <person name="Ibrahim A.S."/>
            <person name="Skory C."/>
            <person name="Grabherr M.G."/>
            <person name="Burger G."/>
            <person name="Butler M."/>
            <person name="Elias M."/>
            <person name="Idnurm A."/>
            <person name="Lang B.F."/>
            <person name="Sone T."/>
            <person name="Abe A."/>
            <person name="Calvo S.E."/>
            <person name="Corrochano L.M."/>
            <person name="Engels R."/>
            <person name="Fu J."/>
            <person name="Hansberg W."/>
            <person name="Kim J.-M."/>
            <person name="Kodira C.D."/>
            <person name="Koehrsen M.J."/>
            <person name="Liu B."/>
            <person name="Miranda-Saavedra D."/>
            <person name="O'Leary S."/>
            <person name="Ortiz-Castellanos L."/>
            <person name="Poulter R."/>
            <person name="Rodriguez-Romero J."/>
            <person name="Ruiz-Herrera J."/>
            <person name="Shen Y.-Q."/>
            <person name="Zeng Q."/>
            <person name="Galagan J."/>
            <person name="Birren B.W."/>
            <person name="Cuomo C.A."/>
            <person name="Wickes B.L."/>
        </authorList>
    </citation>
    <scope>NUCLEOTIDE SEQUENCE [LARGE SCALE GENOMIC DNA]</scope>
    <source>
        <strain evidence="2">RA 99-880 / ATCC MYA-4621 / FGSC 9543 / NRRL 43880</strain>
    </source>
</reference>
<dbReference type="RefSeq" id="XP_067518869.1">
    <property type="nucleotide sequence ID" value="XM_067662768.1"/>
</dbReference>
<dbReference type="Proteomes" id="UP000009138">
    <property type="component" value="Unassembled WGS sequence"/>
</dbReference>
<protein>
    <submittedName>
        <fullName evidence="1">Uncharacterized protein</fullName>
    </submittedName>
</protein>
<dbReference type="VEuPathDB" id="FungiDB:RO3G_08178"/>
<dbReference type="InParanoid" id="I1C4U3"/>
<name>I1C4U3_RHIO9</name>
<organism evidence="1 2">
    <name type="scientific">Rhizopus delemar (strain RA 99-880 / ATCC MYA-4621 / FGSC 9543 / NRRL 43880)</name>
    <name type="common">Mucormycosis agent</name>
    <name type="synonym">Rhizopus arrhizus var. delemar</name>
    <dbReference type="NCBI Taxonomy" id="246409"/>
    <lineage>
        <taxon>Eukaryota</taxon>
        <taxon>Fungi</taxon>
        <taxon>Fungi incertae sedis</taxon>
        <taxon>Mucoromycota</taxon>
        <taxon>Mucoromycotina</taxon>
        <taxon>Mucoromycetes</taxon>
        <taxon>Mucorales</taxon>
        <taxon>Mucorineae</taxon>
        <taxon>Rhizopodaceae</taxon>
        <taxon>Rhizopus</taxon>
    </lineage>
</organism>
<proteinExistence type="predicted"/>
<gene>
    <name evidence="1" type="ORF">RO3G_08178</name>
</gene>
<dbReference type="EMBL" id="CH476737">
    <property type="protein sequence ID" value="EIE83473.1"/>
    <property type="molecule type" value="Genomic_DNA"/>
</dbReference>
<dbReference type="AlphaFoldDB" id="I1C4U3"/>